<feature type="compositionally biased region" description="Low complexity" evidence="1">
    <location>
        <begin position="166"/>
        <end position="185"/>
    </location>
</feature>
<reference evidence="2" key="1">
    <citation type="submission" date="2021-04" db="EMBL/GenBank/DDBJ databases">
        <title>Sequencing of actinobacteria type strains.</title>
        <authorList>
            <person name="Nguyen G.-S."/>
            <person name="Wentzel A."/>
        </authorList>
    </citation>
    <scope>NUCLEOTIDE SEQUENCE</scope>
    <source>
        <strain evidence="2">DSM 42095</strain>
    </source>
</reference>
<evidence type="ECO:0000313" key="3">
    <source>
        <dbReference type="Proteomes" id="UP000675554"/>
    </source>
</evidence>
<keyword evidence="3" id="KW-1185">Reference proteome</keyword>
<name>A0A8T4IQ98_9ACTN</name>
<gene>
    <name evidence="2" type="ORF">KDA82_15950</name>
</gene>
<sequence>MDHERERLREERRARRRAQRPEAWVTAAEHAAHAENYQRAALAQASSVAPVEHSRAGARAHEVPYGRRERERRAQESADQDEAVRRQFEGLLGRGRERQDSGSRPGARDDRFDIAQAMSFMPGGHREATASARAPYAPPGRPGPGHGTGGQGRSGGHGQGSHERPAYGVGAPRYGGPAAPAKRHH</sequence>
<evidence type="ECO:0000313" key="2">
    <source>
        <dbReference type="EMBL" id="MBR7674481.1"/>
    </source>
</evidence>
<comment type="caution">
    <text evidence="2">The sequence shown here is derived from an EMBL/GenBank/DDBJ whole genome shotgun (WGS) entry which is preliminary data.</text>
</comment>
<evidence type="ECO:0000256" key="1">
    <source>
        <dbReference type="SAM" id="MobiDB-lite"/>
    </source>
</evidence>
<feature type="compositionally biased region" description="Basic and acidic residues" evidence="1">
    <location>
        <begin position="1"/>
        <end position="13"/>
    </location>
</feature>
<proteinExistence type="predicted"/>
<feature type="compositionally biased region" description="Gly residues" evidence="1">
    <location>
        <begin position="143"/>
        <end position="159"/>
    </location>
</feature>
<feature type="region of interest" description="Disordered" evidence="1">
    <location>
        <begin position="48"/>
        <end position="185"/>
    </location>
</feature>
<dbReference type="AlphaFoldDB" id="A0A8T4IQ98"/>
<protein>
    <submittedName>
        <fullName evidence="2">Uncharacterized protein</fullName>
    </submittedName>
</protein>
<feature type="compositionally biased region" description="Basic and acidic residues" evidence="1">
    <location>
        <begin position="52"/>
        <end position="113"/>
    </location>
</feature>
<dbReference type="EMBL" id="JAGSMN010000347">
    <property type="protein sequence ID" value="MBR7674481.1"/>
    <property type="molecule type" value="Genomic_DNA"/>
</dbReference>
<feature type="region of interest" description="Disordered" evidence="1">
    <location>
        <begin position="1"/>
        <end position="29"/>
    </location>
</feature>
<dbReference type="Proteomes" id="UP000675554">
    <property type="component" value="Unassembled WGS sequence"/>
</dbReference>
<organism evidence="2 3">
    <name type="scientific">Streptomyces daliensis</name>
    <dbReference type="NCBI Taxonomy" id="299421"/>
    <lineage>
        <taxon>Bacteria</taxon>
        <taxon>Bacillati</taxon>
        <taxon>Actinomycetota</taxon>
        <taxon>Actinomycetes</taxon>
        <taxon>Kitasatosporales</taxon>
        <taxon>Streptomycetaceae</taxon>
        <taxon>Streptomyces</taxon>
    </lineage>
</organism>
<accession>A0A8T4IQ98</accession>